<protein>
    <submittedName>
        <fullName evidence="3">Uncharacterized protein</fullName>
    </submittedName>
</protein>
<dbReference type="EMBL" id="JBFOLK010000008">
    <property type="protein sequence ID" value="KAL2493045.1"/>
    <property type="molecule type" value="Genomic_DNA"/>
</dbReference>
<keyword evidence="4" id="KW-1185">Reference proteome</keyword>
<evidence type="ECO:0000256" key="2">
    <source>
        <dbReference type="SAM" id="Phobius"/>
    </source>
</evidence>
<keyword evidence="2" id="KW-0812">Transmembrane</keyword>
<name>A0ABD1RX93_9LAMI</name>
<dbReference type="PANTHER" id="PTHR35463">
    <property type="entry name" value="TRANSMEMBRANE PROTEIN"/>
    <property type="match status" value="1"/>
</dbReference>
<gene>
    <name evidence="3" type="ORF">Adt_28673</name>
</gene>
<evidence type="ECO:0000256" key="1">
    <source>
        <dbReference type="SAM" id="MobiDB-lite"/>
    </source>
</evidence>
<sequence length="156" mass="17958">MDENRLRRYVIFIPFLFITFFFFLHHRTATVSAVVEGGDEKAEECIRVEERKLPIIDAVKRMFSLPTTLSRPSNYLTRVLNYFPPPNLDFRGADEERTSEKGKTEKMKEAVVKSADKSTATVDDYAKSTAKFAEEAVEKTVKKVKRTLYDGHEAEL</sequence>
<organism evidence="3 4">
    <name type="scientific">Abeliophyllum distichum</name>
    <dbReference type="NCBI Taxonomy" id="126358"/>
    <lineage>
        <taxon>Eukaryota</taxon>
        <taxon>Viridiplantae</taxon>
        <taxon>Streptophyta</taxon>
        <taxon>Embryophyta</taxon>
        <taxon>Tracheophyta</taxon>
        <taxon>Spermatophyta</taxon>
        <taxon>Magnoliopsida</taxon>
        <taxon>eudicotyledons</taxon>
        <taxon>Gunneridae</taxon>
        <taxon>Pentapetalae</taxon>
        <taxon>asterids</taxon>
        <taxon>lamiids</taxon>
        <taxon>Lamiales</taxon>
        <taxon>Oleaceae</taxon>
        <taxon>Forsythieae</taxon>
        <taxon>Abeliophyllum</taxon>
    </lineage>
</organism>
<dbReference type="PANTHER" id="PTHR35463:SF11">
    <property type="entry name" value="TRANSMEMBRANE PROTEIN"/>
    <property type="match status" value="1"/>
</dbReference>
<accession>A0ABD1RX93</accession>
<reference evidence="4" key="1">
    <citation type="submission" date="2024-07" db="EMBL/GenBank/DDBJ databases">
        <title>Two chromosome-level genome assemblies of Korean endemic species Abeliophyllum distichum and Forsythia ovata (Oleaceae).</title>
        <authorList>
            <person name="Jang H."/>
        </authorList>
    </citation>
    <scope>NUCLEOTIDE SEQUENCE [LARGE SCALE GENOMIC DNA]</scope>
</reference>
<comment type="caution">
    <text evidence="3">The sequence shown here is derived from an EMBL/GenBank/DDBJ whole genome shotgun (WGS) entry which is preliminary data.</text>
</comment>
<proteinExistence type="predicted"/>
<feature type="region of interest" description="Disordered" evidence="1">
    <location>
        <begin position="91"/>
        <end position="110"/>
    </location>
</feature>
<dbReference type="Proteomes" id="UP001604336">
    <property type="component" value="Unassembled WGS sequence"/>
</dbReference>
<keyword evidence="2" id="KW-1133">Transmembrane helix</keyword>
<evidence type="ECO:0000313" key="4">
    <source>
        <dbReference type="Proteomes" id="UP001604336"/>
    </source>
</evidence>
<feature type="transmembrane region" description="Helical" evidence="2">
    <location>
        <begin position="6"/>
        <end position="24"/>
    </location>
</feature>
<dbReference type="AlphaFoldDB" id="A0ABD1RX93"/>
<keyword evidence="2" id="KW-0472">Membrane</keyword>
<evidence type="ECO:0000313" key="3">
    <source>
        <dbReference type="EMBL" id="KAL2493045.1"/>
    </source>
</evidence>